<proteinExistence type="predicted"/>
<keyword evidence="1" id="KW-0472">Membrane</keyword>
<dbReference type="Proteomes" id="UP000681027">
    <property type="component" value="Unassembled WGS sequence"/>
</dbReference>
<feature type="transmembrane region" description="Helical" evidence="1">
    <location>
        <begin position="122"/>
        <end position="144"/>
    </location>
</feature>
<feature type="transmembrane region" description="Helical" evidence="1">
    <location>
        <begin position="156"/>
        <end position="177"/>
    </location>
</feature>
<dbReference type="EMBL" id="JAGYPM010000002">
    <property type="protein sequence ID" value="MBS4190598.1"/>
    <property type="molecule type" value="Genomic_DNA"/>
</dbReference>
<feature type="transmembrane region" description="Helical" evidence="1">
    <location>
        <begin position="62"/>
        <end position="89"/>
    </location>
</feature>
<organism evidence="2 3">
    <name type="scientific">Cytobacillus citreus</name>
    <dbReference type="NCBI Taxonomy" id="2833586"/>
    <lineage>
        <taxon>Bacteria</taxon>
        <taxon>Bacillati</taxon>
        <taxon>Bacillota</taxon>
        <taxon>Bacilli</taxon>
        <taxon>Bacillales</taxon>
        <taxon>Bacillaceae</taxon>
        <taxon>Cytobacillus</taxon>
    </lineage>
</organism>
<evidence type="ECO:0000313" key="3">
    <source>
        <dbReference type="Proteomes" id="UP000681027"/>
    </source>
</evidence>
<sequence>MIFMRELKRSRKSLIIWSLVLAGLIIWLLSIFPQFAEGQKSMNDLFEAYPESMKQMFGMDRINLGTLIGFYGIEIYMMTTLLGTIYSALLASNILAKEENEKTIEFLLSKPVSRGRIVLEKLLAVVVNIVILNIVSTISSLIGFQFTKDADVPGKTFALLIIATLLLHLTFAAISFMLSSLMRKTRNTLSASLAIVIVTYFLNVMSGLSEDLDVLKYFSPFKYVDAANIINENMLEPIFIVLMAAIIIFSIFTAFMVYRKKTLPFNWSCGAKQ</sequence>
<name>A0ABS5NT74_9BACI</name>
<dbReference type="PANTHER" id="PTHR37305:SF1">
    <property type="entry name" value="MEMBRANE PROTEIN"/>
    <property type="match status" value="1"/>
</dbReference>
<keyword evidence="3" id="KW-1185">Reference proteome</keyword>
<reference evidence="2 3" key="1">
    <citation type="submission" date="2021-05" db="EMBL/GenBank/DDBJ databases">
        <title>Novel Bacillus species.</title>
        <authorList>
            <person name="Liu G."/>
        </authorList>
    </citation>
    <scope>NUCLEOTIDE SEQUENCE [LARGE SCALE GENOMIC DNA]</scope>
    <source>
        <strain evidence="2 3">FJAT-49705</strain>
    </source>
</reference>
<evidence type="ECO:0000256" key="1">
    <source>
        <dbReference type="SAM" id="Phobius"/>
    </source>
</evidence>
<feature type="transmembrane region" description="Helical" evidence="1">
    <location>
        <begin position="189"/>
        <end position="208"/>
    </location>
</feature>
<dbReference type="RefSeq" id="WP_213102028.1">
    <property type="nucleotide sequence ID" value="NZ_JAGYPM010000002.1"/>
</dbReference>
<accession>A0ABS5NT74</accession>
<dbReference type="PANTHER" id="PTHR37305">
    <property type="entry name" value="INTEGRAL MEMBRANE PROTEIN-RELATED"/>
    <property type="match status" value="1"/>
</dbReference>
<gene>
    <name evidence="2" type="ORF">KHA94_10430</name>
</gene>
<comment type="caution">
    <text evidence="2">The sequence shown here is derived from an EMBL/GenBank/DDBJ whole genome shotgun (WGS) entry which is preliminary data.</text>
</comment>
<dbReference type="Pfam" id="PF12679">
    <property type="entry name" value="ABC2_membrane_2"/>
    <property type="match status" value="1"/>
</dbReference>
<evidence type="ECO:0000313" key="2">
    <source>
        <dbReference type="EMBL" id="MBS4190598.1"/>
    </source>
</evidence>
<protein>
    <submittedName>
        <fullName evidence="2">ABC transporter permease</fullName>
    </submittedName>
</protein>
<feature type="transmembrane region" description="Helical" evidence="1">
    <location>
        <begin position="238"/>
        <end position="258"/>
    </location>
</feature>
<keyword evidence="1" id="KW-0812">Transmembrane</keyword>
<keyword evidence="1" id="KW-1133">Transmembrane helix</keyword>